<evidence type="ECO:0000313" key="10">
    <source>
        <dbReference type="EMBL" id="PJJ40736.1"/>
    </source>
</evidence>
<dbReference type="Pfam" id="PF17763">
    <property type="entry name" value="Asparaginase_C"/>
    <property type="match status" value="1"/>
</dbReference>
<feature type="active site" evidence="6">
    <location>
        <position position="89"/>
    </location>
</feature>
<dbReference type="NCBIfam" id="TIGR00520">
    <property type="entry name" value="asnASE_II"/>
    <property type="match status" value="1"/>
</dbReference>
<evidence type="ECO:0000256" key="4">
    <source>
        <dbReference type="PIRSR" id="PIRSR001220-2"/>
    </source>
</evidence>
<evidence type="ECO:0000259" key="9">
    <source>
        <dbReference type="Pfam" id="PF17763"/>
    </source>
</evidence>
<evidence type="ECO:0000259" key="8">
    <source>
        <dbReference type="Pfam" id="PF00710"/>
    </source>
</evidence>
<dbReference type="SUPFAM" id="SSF53774">
    <property type="entry name" value="Glutaminase/Asparaginase"/>
    <property type="match status" value="1"/>
</dbReference>
<dbReference type="InterPro" id="IPR006034">
    <property type="entry name" value="Asparaginase/glutaminase-like"/>
</dbReference>
<keyword evidence="11" id="KW-1185">Reference proteome</keyword>
<feature type="active site" description="O-isoaspartyl threonine intermediate" evidence="3">
    <location>
        <position position="13"/>
    </location>
</feature>
<dbReference type="AlphaFoldDB" id="A0A2M9A4T3"/>
<dbReference type="GO" id="GO:0004067">
    <property type="term" value="F:asparaginase activity"/>
    <property type="evidence" value="ECO:0007669"/>
    <property type="project" value="UniProtKB-UniRule"/>
</dbReference>
<proteinExistence type="inferred from homology"/>
<dbReference type="PROSITE" id="PS00917">
    <property type="entry name" value="ASN_GLN_ASE_2"/>
    <property type="match status" value="1"/>
</dbReference>
<dbReference type="CDD" id="cd08964">
    <property type="entry name" value="L-asparaginase_II"/>
    <property type="match status" value="1"/>
</dbReference>
<name>A0A2M9A4T3_9BACT</name>
<feature type="domain" description="L-asparaginase N-terminal" evidence="8">
    <location>
        <begin position="4"/>
        <end position="175"/>
    </location>
</feature>
<comment type="caution">
    <text evidence="10">The sequence shown here is derived from an EMBL/GenBank/DDBJ whole genome shotgun (WGS) entry which is preliminary data.</text>
</comment>
<feature type="active site" evidence="5">
    <location>
        <position position="13"/>
    </location>
</feature>
<dbReference type="PIRSF" id="PIRSF001220">
    <property type="entry name" value="L-ASNase_gatD"/>
    <property type="match status" value="1"/>
</dbReference>
<sequence length="314" mass="33417">MASKIRIIATGGTIAGKSSGNGYEAGKTSIEDILAAVSGLKEIASLEYEQFCNIGSQDMDESIWLALSKRVDEVLALEDVDGVVITHGTDTMEETAFFLNLTVHSPKPIVLVGSMRPSDAVDADGPANLLVAVKSAVSATNAGREVLLCLGQKIFEASEAFKKDSHALDALDAVKTDFRVPHGLSAGFDVRKLLKLPRVGIVYGYGGASTLPIQAFIDAHYDGIVLAGVGGGNLYGAVQQLAEKAVKQGILMVRSTRCPYGGVYTEGGEVEDLKFGFIAAGSLNPQKARILLMLSLTVTRDIEKIRQFFKRPIV</sequence>
<dbReference type="InterPro" id="IPR027475">
    <property type="entry name" value="Asparaginase/glutaminase_AS2"/>
</dbReference>
<gene>
    <name evidence="10" type="ORF">BGX16_0678</name>
</gene>
<feature type="binding site" evidence="4">
    <location>
        <begin position="89"/>
        <end position="90"/>
    </location>
    <ligand>
        <name>substrate</name>
    </ligand>
</feature>
<dbReference type="FunFam" id="3.40.50.1170:FF:000001">
    <property type="entry name" value="L-asparaginase 2"/>
    <property type="match status" value="1"/>
</dbReference>
<dbReference type="PRINTS" id="PR00139">
    <property type="entry name" value="ASNGLNASE"/>
</dbReference>
<dbReference type="InterPro" id="IPR027473">
    <property type="entry name" value="L-asparaginase_C"/>
</dbReference>
<reference evidence="10 11" key="1">
    <citation type="submission" date="2017-11" db="EMBL/GenBank/DDBJ databases">
        <title>Animal gut microbial communities from fecal samples from Wisconsin, USA.</title>
        <authorList>
            <person name="Neumann A."/>
        </authorList>
    </citation>
    <scope>NUCLEOTIDE SEQUENCE [LARGE SCALE GENOMIC DNA]</scope>
    <source>
        <strain evidence="10 11">UWS3</strain>
    </source>
</reference>
<organism evidence="10 11">
    <name type="scientific">Hallerella succinigenes</name>
    <dbReference type="NCBI Taxonomy" id="1896222"/>
    <lineage>
        <taxon>Bacteria</taxon>
        <taxon>Pseudomonadati</taxon>
        <taxon>Fibrobacterota</taxon>
        <taxon>Fibrobacteria</taxon>
        <taxon>Fibrobacterales</taxon>
        <taxon>Fibrobacteraceae</taxon>
        <taxon>Hallerella</taxon>
    </lineage>
</organism>
<dbReference type="SMART" id="SM00870">
    <property type="entry name" value="Asparaginase"/>
    <property type="match status" value="1"/>
</dbReference>
<dbReference type="Pfam" id="PF00710">
    <property type="entry name" value="Asparaginase"/>
    <property type="match status" value="1"/>
</dbReference>
<dbReference type="OrthoDB" id="9788068at2"/>
<dbReference type="InterPro" id="IPR004550">
    <property type="entry name" value="AsnASE_II"/>
</dbReference>
<evidence type="ECO:0000256" key="7">
    <source>
        <dbReference type="RuleBase" id="RU004456"/>
    </source>
</evidence>
<dbReference type="PANTHER" id="PTHR11707">
    <property type="entry name" value="L-ASPARAGINASE"/>
    <property type="match status" value="1"/>
</dbReference>
<dbReference type="EMBL" id="PGEX01000001">
    <property type="protein sequence ID" value="PJJ40736.1"/>
    <property type="molecule type" value="Genomic_DNA"/>
</dbReference>
<dbReference type="RefSeq" id="WP_100424789.1">
    <property type="nucleotide sequence ID" value="NZ_PGEX01000001.1"/>
</dbReference>
<dbReference type="PROSITE" id="PS51732">
    <property type="entry name" value="ASN_GLN_ASE_3"/>
    <property type="match status" value="1"/>
</dbReference>
<dbReference type="InterPro" id="IPR027474">
    <property type="entry name" value="L-asparaginase_N"/>
</dbReference>
<dbReference type="PANTHER" id="PTHR11707:SF28">
    <property type="entry name" value="60 KDA LYSOPHOSPHOLIPASE"/>
    <property type="match status" value="1"/>
</dbReference>
<dbReference type="InterPro" id="IPR037152">
    <property type="entry name" value="L-asparaginase_N_sf"/>
</dbReference>
<dbReference type="GO" id="GO:0006528">
    <property type="term" value="P:asparagine metabolic process"/>
    <property type="evidence" value="ECO:0007669"/>
    <property type="project" value="InterPro"/>
</dbReference>
<feature type="binding site" evidence="4">
    <location>
        <position position="56"/>
    </location>
    <ligand>
        <name>substrate</name>
    </ligand>
</feature>
<evidence type="ECO:0000256" key="2">
    <source>
        <dbReference type="ARBA" id="ARBA00022801"/>
    </source>
</evidence>
<dbReference type="Proteomes" id="UP000231134">
    <property type="component" value="Unassembled WGS sequence"/>
</dbReference>
<accession>A0A2M9A4T3</accession>
<evidence type="ECO:0000256" key="1">
    <source>
        <dbReference type="ARBA" id="ARBA00010518"/>
    </source>
</evidence>
<dbReference type="PROSITE" id="PS00144">
    <property type="entry name" value="ASN_GLN_ASE_1"/>
    <property type="match status" value="1"/>
</dbReference>
<keyword evidence="2" id="KW-0378">Hydrolase</keyword>
<protein>
    <submittedName>
        <fullName evidence="10">Asparaginase</fullName>
    </submittedName>
</protein>
<dbReference type="InterPro" id="IPR020827">
    <property type="entry name" value="Asparaginase/glutaminase_AS1"/>
</dbReference>
<evidence type="ECO:0000256" key="3">
    <source>
        <dbReference type="PIRSR" id="PIRSR001220-1"/>
    </source>
</evidence>
<dbReference type="Gene3D" id="3.40.50.1170">
    <property type="entry name" value="L-asparaginase, N-terminal domain"/>
    <property type="match status" value="1"/>
</dbReference>
<dbReference type="Gene3D" id="3.40.50.40">
    <property type="match status" value="1"/>
</dbReference>
<feature type="domain" description="Asparaginase/glutaminase C-terminal" evidence="9">
    <location>
        <begin position="198"/>
        <end position="309"/>
    </location>
</feature>
<dbReference type="InterPro" id="IPR036152">
    <property type="entry name" value="Asp/glu_Ase-like_sf"/>
</dbReference>
<dbReference type="PIRSF" id="PIRSF500176">
    <property type="entry name" value="L_ASNase"/>
    <property type="match status" value="1"/>
</dbReference>
<comment type="similarity">
    <text evidence="1 7">Belongs to the asparaginase 1 family.</text>
</comment>
<evidence type="ECO:0000256" key="6">
    <source>
        <dbReference type="PROSITE-ProRule" id="PRU10100"/>
    </source>
</evidence>
<dbReference type="InterPro" id="IPR040919">
    <property type="entry name" value="Asparaginase_C"/>
</dbReference>
<evidence type="ECO:0000256" key="5">
    <source>
        <dbReference type="PROSITE-ProRule" id="PRU10099"/>
    </source>
</evidence>
<evidence type="ECO:0000313" key="11">
    <source>
        <dbReference type="Proteomes" id="UP000231134"/>
    </source>
</evidence>